<dbReference type="RefSeq" id="WP_377334495.1">
    <property type="nucleotide sequence ID" value="NZ_JBHLUE010000001.1"/>
</dbReference>
<organism evidence="2 3">
    <name type="scientific">Plantactinospora siamensis</name>
    <dbReference type="NCBI Taxonomy" id="555372"/>
    <lineage>
        <taxon>Bacteria</taxon>
        <taxon>Bacillati</taxon>
        <taxon>Actinomycetota</taxon>
        <taxon>Actinomycetes</taxon>
        <taxon>Micromonosporales</taxon>
        <taxon>Micromonosporaceae</taxon>
        <taxon>Plantactinospora</taxon>
    </lineage>
</organism>
<name>A0ABV6NPH2_9ACTN</name>
<keyword evidence="3" id="KW-1185">Reference proteome</keyword>
<accession>A0ABV6NPH2</accession>
<sequence>MGDAVRVAYTKFDGSLHYHQTMTRLGADEHGSWLGAPPGTIMRKGADGPPITIPQPHVLLVPGSGWWTAVFNGEPARLEIYCDITTPATWPDPHTVTMIDLDLDVGRIRADGRVERYDDDEFAEHQIRYGYPAEVVAQASAAADWLMAAVSAAAEPFGGAHRRWLARVAPAGPPGATAARHS</sequence>
<gene>
    <name evidence="2" type="ORF">ACFFHU_00470</name>
</gene>
<dbReference type="InterPro" id="IPR007295">
    <property type="entry name" value="DUF402"/>
</dbReference>
<evidence type="ECO:0000259" key="1">
    <source>
        <dbReference type="Pfam" id="PF04167"/>
    </source>
</evidence>
<protein>
    <submittedName>
        <fullName evidence="2">DUF402 domain-containing protein</fullName>
    </submittedName>
</protein>
<dbReference type="Pfam" id="PF04167">
    <property type="entry name" value="DUF402"/>
    <property type="match status" value="1"/>
</dbReference>
<dbReference type="EMBL" id="JBHLUE010000001">
    <property type="protein sequence ID" value="MFC0562655.1"/>
    <property type="molecule type" value="Genomic_DNA"/>
</dbReference>
<dbReference type="SUPFAM" id="SSF159234">
    <property type="entry name" value="FomD-like"/>
    <property type="match status" value="1"/>
</dbReference>
<evidence type="ECO:0000313" key="2">
    <source>
        <dbReference type="EMBL" id="MFC0562655.1"/>
    </source>
</evidence>
<reference evidence="2 3" key="1">
    <citation type="submission" date="2024-09" db="EMBL/GenBank/DDBJ databases">
        <authorList>
            <person name="Sun Q."/>
            <person name="Mori K."/>
        </authorList>
    </citation>
    <scope>NUCLEOTIDE SEQUENCE [LARGE SCALE GENOMIC DNA]</scope>
    <source>
        <strain evidence="2 3">TBRC 2205</strain>
    </source>
</reference>
<dbReference type="InterPro" id="IPR035930">
    <property type="entry name" value="FomD-like_sf"/>
</dbReference>
<dbReference type="Gene3D" id="2.40.380.10">
    <property type="entry name" value="FomD-like"/>
    <property type="match status" value="1"/>
</dbReference>
<feature type="domain" description="DUF402" evidence="1">
    <location>
        <begin position="55"/>
        <end position="152"/>
    </location>
</feature>
<evidence type="ECO:0000313" key="3">
    <source>
        <dbReference type="Proteomes" id="UP001589894"/>
    </source>
</evidence>
<dbReference type="Proteomes" id="UP001589894">
    <property type="component" value="Unassembled WGS sequence"/>
</dbReference>
<proteinExistence type="predicted"/>
<comment type="caution">
    <text evidence="2">The sequence shown here is derived from an EMBL/GenBank/DDBJ whole genome shotgun (WGS) entry which is preliminary data.</text>
</comment>